<dbReference type="InterPro" id="IPR001245">
    <property type="entry name" value="Ser-Thr/Tyr_kinase_cat_dom"/>
</dbReference>
<dbReference type="SMART" id="SM00423">
    <property type="entry name" value="PSI"/>
    <property type="match status" value="1"/>
</dbReference>
<dbReference type="SUPFAM" id="SSF103575">
    <property type="entry name" value="Plexin repeat"/>
    <property type="match status" value="1"/>
</dbReference>
<dbReference type="SUPFAM" id="SSF56112">
    <property type="entry name" value="Protein kinase-like (PK-like)"/>
    <property type="match status" value="1"/>
</dbReference>
<dbReference type="EC" id="2.7.10.1" evidence="2"/>
<evidence type="ECO:0000256" key="18">
    <source>
        <dbReference type="PROSITE-ProRule" id="PRU00352"/>
    </source>
</evidence>
<keyword evidence="11" id="KW-1015">Disulfide bond</keyword>
<dbReference type="PROSITE" id="PS50011">
    <property type="entry name" value="PROTEIN_KINASE_DOM"/>
    <property type="match status" value="1"/>
</dbReference>
<evidence type="ECO:0000256" key="6">
    <source>
        <dbReference type="ARBA" id="ARBA00022737"/>
    </source>
</evidence>
<evidence type="ECO:0000256" key="8">
    <source>
        <dbReference type="ARBA" id="ARBA00022989"/>
    </source>
</evidence>
<keyword evidence="19" id="KW-0067">ATP-binding</keyword>
<keyword evidence="13" id="KW-0325">Glycoprotein</keyword>
<dbReference type="PROSITE" id="PS51004">
    <property type="entry name" value="SEMA"/>
    <property type="match status" value="1"/>
</dbReference>
<dbReference type="PRINTS" id="PR00109">
    <property type="entry name" value="TYRKINASE"/>
</dbReference>
<dbReference type="CDD" id="cd00603">
    <property type="entry name" value="IPT_PCSR"/>
    <property type="match status" value="1"/>
</dbReference>
<evidence type="ECO:0000259" key="22">
    <source>
        <dbReference type="PROSITE" id="PS51004"/>
    </source>
</evidence>
<dbReference type="PIRSF" id="PIRSF000617">
    <property type="entry name" value="TyrPK_HGF-R"/>
    <property type="match status" value="1"/>
</dbReference>
<evidence type="ECO:0000256" key="12">
    <source>
        <dbReference type="ARBA" id="ARBA00023170"/>
    </source>
</evidence>
<evidence type="ECO:0000256" key="14">
    <source>
        <dbReference type="ARBA" id="ARBA00030820"/>
    </source>
</evidence>
<dbReference type="InterPro" id="IPR001627">
    <property type="entry name" value="Semap_dom"/>
</dbReference>
<keyword evidence="10" id="KW-0829">Tyrosine-protein kinase</keyword>
<reference evidence="23 24" key="1">
    <citation type="submission" date="2021-05" db="EMBL/GenBank/DDBJ databases">
        <authorList>
            <person name="Zahm M."/>
            <person name="Klopp C."/>
            <person name="Cabau C."/>
            <person name="Kuhl H."/>
            <person name="Suciu R."/>
            <person name="Ciorpac M."/>
            <person name="Holostenco D."/>
            <person name="Gessner J."/>
            <person name="Wuertz S."/>
            <person name="Hohne C."/>
            <person name="Stock M."/>
            <person name="Gislard M."/>
            <person name="Lluch J."/>
            <person name="Milhes M."/>
            <person name="Lampietro C."/>
            <person name="Lopez Roques C."/>
            <person name="Donnadieu C."/>
            <person name="Du K."/>
            <person name="Schartl M."/>
            <person name="Guiguen Y."/>
        </authorList>
    </citation>
    <scope>NUCLEOTIDE SEQUENCE [LARGE SCALE GENOMIC DNA]</scope>
    <source>
        <strain evidence="23">Hh-F2</strain>
        <tissue evidence="23">Blood</tissue>
    </source>
</reference>
<dbReference type="Gene3D" id="2.130.10.10">
    <property type="entry name" value="YVTN repeat-like/Quinoprotein amine dehydrogenase"/>
    <property type="match status" value="1"/>
</dbReference>
<evidence type="ECO:0000256" key="9">
    <source>
        <dbReference type="ARBA" id="ARBA00023136"/>
    </source>
</evidence>
<dbReference type="InterPro" id="IPR017441">
    <property type="entry name" value="Protein_kinase_ATP_BS"/>
</dbReference>
<keyword evidence="12" id="KW-0675">Receptor</keyword>
<feature type="domain" description="Sema" evidence="22">
    <location>
        <begin position="30"/>
        <end position="525"/>
    </location>
</feature>
<dbReference type="InterPro" id="IPR000719">
    <property type="entry name" value="Prot_kinase_dom"/>
</dbReference>
<dbReference type="SMART" id="SM00429">
    <property type="entry name" value="IPT"/>
    <property type="match status" value="3"/>
</dbReference>
<evidence type="ECO:0000256" key="16">
    <source>
        <dbReference type="ARBA" id="ARBA00033117"/>
    </source>
</evidence>
<evidence type="ECO:0000256" key="4">
    <source>
        <dbReference type="ARBA" id="ARBA00022692"/>
    </source>
</evidence>
<evidence type="ECO:0000259" key="21">
    <source>
        <dbReference type="PROSITE" id="PS50011"/>
    </source>
</evidence>
<proteinExistence type="predicted"/>
<evidence type="ECO:0000256" key="10">
    <source>
        <dbReference type="ARBA" id="ARBA00023137"/>
    </source>
</evidence>
<name>A0ABR0YP71_HUSHU</name>
<feature type="binding site" evidence="19">
    <location>
        <position position="1119"/>
    </location>
    <ligand>
        <name>ATP</name>
        <dbReference type="ChEBI" id="CHEBI:30616"/>
    </ligand>
</feature>
<keyword evidence="5" id="KW-0732">Signal</keyword>
<keyword evidence="19" id="KW-0547">Nucleotide-binding</keyword>
<dbReference type="Pfam" id="PF01833">
    <property type="entry name" value="TIG"/>
    <property type="match status" value="3"/>
</dbReference>
<comment type="subcellular location">
    <subcellularLocation>
        <location evidence="1">Membrane</location>
        <topology evidence="1">Single-pass type I membrane protein</topology>
    </subcellularLocation>
</comment>
<keyword evidence="10" id="KW-0418">Kinase</keyword>
<dbReference type="SMART" id="SM00630">
    <property type="entry name" value="Sema"/>
    <property type="match status" value="1"/>
</dbReference>
<dbReference type="Gene3D" id="1.10.510.10">
    <property type="entry name" value="Transferase(Phosphotransferase) domain 1"/>
    <property type="match status" value="1"/>
</dbReference>
<dbReference type="InterPro" id="IPR008266">
    <property type="entry name" value="Tyr_kinase_AS"/>
</dbReference>
<organism evidence="23 24">
    <name type="scientific">Huso huso</name>
    <name type="common">Beluga</name>
    <name type="synonym">Acipenser huso</name>
    <dbReference type="NCBI Taxonomy" id="61971"/>
    <lineage>
        <taxon>Eukaryota</taxon>
        <taxon>Metazoa</taxon>
        <taxon>Chordata</taxon>
        <taxon>Craniata</taxon>
        <taxon>Vertebrata</taxon>
        <taxon>Euteleostomi</taxon>
        <taxon>Actinopterygii</taxon>
        <taxon>Chondrostei</taxon>
        <taxon>Acipenseriformes</taxon>
        <taxon>Acipenseridae</taxon>
        <taxon>Huso</taxon>
    </lineage>
</organism>
<dbReference type="PANTHER" id="PTHR22625">
    <property type="entry name" value="PLEXIN"/>
    <property type="match status" value="1"/>
</dbReference>
<gene>
    <name evidence="23" type="ORF">HHUSO_G26164</name>
</gene>
<dbReference type="PROSITE" id="PS00109">
    <property type="entry name" value="PROTEIN_KINASE_TYR"/>
    <property type="match status" value="1"/>
</dbReference>
<evidence type="ECO:0000256" key="2">
    <source>
        <dbReference type="ARBA" id="ARBA00011902"/>
    </source>
</evidence>
<feature type="transmembrane region" description="Helical" evidence="20">
    <location>
        <begin position="963"/>
        <end position="985"/>
    </location>
</feature>
<feature type="domain" description="Protein kinase" evidence="21">
    <location>
        <begin position="1087"/>
        <end position="1350"/>
    </location>
</feature>
<dbReference type="SUPFAM" id="SSF81296">
    <property type="entry name" value="E set domains"/>
    <property type="match status" value="3"/>
</dbReference>
<keyword evidence="6" id="KW-0677">Repeat</keyword>
<dbReference type="Proteomes" id="UP001369086">
    <property type="component" value="Unassembled WGS sequence"/>
</dbReference>
<dbReference type="Gene3D" id="3.30.200.20">
    <property type="entry name" value="Phosphorylase Kinase, domain 1"/>
    <property type="match status" value="1"/>
</dbReference>
<dbReference type="CDD" id="cd01179">
    <property type="entry name" value="IPT_plexin_repeat2"/>
    <property type="match status" value="1"/>
</dbReference>
<evidence type="ECO:0000256" key="7">
    <source>
        <dbReference type="ARBA" id="ARBA00022843"/>
    </source>
</evidence>
<dbReference type="InterPro" id="IPR016244">
    <property type="entry name" value="Tyr_kinase_HGF/MSP_rcpt"/>
</dbReference>
<evidence type="ECO:0000256" key="3">
    <source>
        <dbReference type="ARBA" id="ARBA00019839"/>
    </source>
</evidence>
<dbReference type="CDD" id="cd05058">
    <property type="entry name" value="PTKc_Met_Ron"/>
    <property type="match status" value="1"/>
</dbReference>
<dbReference type="Pfam" id="PF01403">
    <property type="entry name" value="Sema"/>
    <property type="match status" value="1"/>
</dbReference>
<dbReference type="SMART" id="SM00219">
    <property type="entry name" value="TyrKc"/>
    <property type="match status" value="1"/>
</dbReference>
<dbReference type="PANTHER" id="PTHR22625:SF61">
    <property type="entry name" value="HEPATOCYTE GROWTH FACTOR RECEPTOR"/>
    <property type="match status" value="1"/>
</dbReference>
<protein>
    <recommendedName>
        <fullName evidence="3">Hepatocyte growth factor receptor</fullName>
        <ecNumber evidence="2">2.7.10.1</ecNumber>
    </recommendedName>
    <alternativeName>
        <fullName evidence="17">HGF/SF receptor</fullName>
    </alternativeName>
    <alternativeName>
        <fullName evidence="16">Proto-oncogene c-Met</fullName>
    </alternativeName>
    <alternativeName>
        <fullName evidence="14">Scatter factor receptor</fullName>
    </alternativeName>
    <alternativeName>
        <fullName evidence="15">Tyrosine-protein kinase Met</fullName>
    </alternativeName>
</protein>
<evidence type="ECO:0000313" key="23">
    <source>
        <dbReference type="EMBL" id="KAK6474025.1"/>
    </source>
</evidence>
<dbReference type="SUPFAM" id="SSF101912">
    <property type="entry name" value="Sema domain"/>
    <property type="match status" value="1"/>
</dbReference>
<dbReference type="InterPro" id="IPR036352">
    <property type="entry name" value="Semap_dom_sf"/>
</dbReference>
<dbReference type="Gene3D" id="3.30.1680.10">
    <property type="entry name" value="ligand-binding face of the semaphorins, domain 2"/>
    <property type="match status" value="1"/>
</dbReference>
<keyword evidence="4 20" id="KW-0812">Transmembrane</keyword>
<evidence type="ECO:0000256" key="5">
    <source>
        <dbReference type="ARBA" id="ARBA00022729"/>
    </source>
</evidence>
<evidence type="ECO:0000256" key="19">
    <source>
        <dbReference type="PROSITE-ProRule" id="PRU10141"/>
    </source>
</evidence>
<comment type="caution">
    <text evidence="18">Lacks conserved residue(s) required for the propagation of feature annotation.</text>
</comment>
<evidence type="ECO:0000256" key="13">
    <source>
        <dbReference type="ARBA" id="ARBA00023180"/>
    </source>
</evidence>
<evidence type="ECO:0000256" key="15">
    <source>
        <dbReference type="ARBA" id="ARBA00033031"/>
    </source>
</evidence>
<dbReference type="InterPro" id="IPR020635">
    <property type="entry name" value="Tyr_kinase_cat_dom"/>
</dbReference>
<evidence type="ECO:0000256" key="1">
    <source>
        <dbReference type="ARBA" id="ARBA00004479"/>
    </source>
</evidence>
<evidence type="ECO:0000313" key="24">
    <source>
        <dbReference type="Proteomes" id="UP001369086"/>
    </source>
</evidence>
<dbReference type="EMBL" id="JAHFZB010000026">
    <property type="protein sequence ID" value="KAK6474025.1"/>
    <property type="molecule type" value="Genomic_DNA"/>
</dbReference>
<evidence type="ECO:0000256" key="20">
    <source>
        <dbReference type="SAM" id="Phobius"/>
    </source>
</evidence>
<dbReference type="InterPro" id="IPR015943">
    <property type="entry name" value="WD40/YVTN_repeat-like_dom_sf"/>
</dbReference>
<dbReference type="InterPro" id="IPR011009">
    <property type="entry name" value="Kinase-like_dom_sf"/>
</dbReference>
<evidence type="ECO:0000256" key="11">
    <source>
        <dbReference type="ARBA" id="ARBA00023157"/>
    </source>
</evidence>
<evidence type="ECO:0000256" key="17">
    <source>
        <dbReference type="ARBA" id="ARBA00033136"/>
    </source>
</evidence>
<dbReference type="Gene3D" id="2.60.40.10">
    <property type="entry name" value="Immunoglobulins"/>
    <property type="match status" value="3"/>
</dbReference>
<sequence>MTKKLLFLFFSAEMVQRDTFWAICFWALSFIVLADNRCPEITSNFVDFSVTYNPPHYQINSPIQNIVIDRTTFNDKTTVYLASRNIIEALNSSLDKLWELRTGPVGNPECQFCKSCDIETDSKKPEDTDNQILALDTYFSYLYSCGSSQNGVCYFHQLNLTHQLDPPSISKCLYKKEYNSQNNCPDCVASPLGTKASLVDDGQALFFFVAATVNSTVTQKYGRKSISVRRPLATEDGFFPDVHGFTVLPQFVDSYSIHYVYSFSAGDFVYFLSVQREVAEVPSTYQTRVGRLPRSEWELSHYREVLLECRFEPKRRRRAQDYQQDVVYNALQAAHLGKAGQELAQELGVEASSDILYGVFAETEPGSSKPIHNSALCAFPVSNINEAIEQGVEDCCTPGTERLSRGLNFFQPLEFCPHESMNGNKSCIDTPTLVSKPYYRVDLFNRAMKGVLLTSILVTPIEKKTVAHLGTSDGRLFQAVLRRSGPILFANYSLDEKHPVSSIAAELPPDHLLFITGNKVTKVSKRGPGCHHFLSCNRCLTAPAFMSCGWCEGTCTWREECSTQWRDKSCVPVITEFFPKTAPPDGGTELTLCGMEFQSPLRPYTKASTHLVKVGERDCKVQIEKSNRTYLVCRIETTGADELSKPLTIVVNINEGGVGGSYYIEGKAKISGFTFVKPNVTGILPDFGPKAGGTLITLTGTHLDAGNRRAVTMNGKECRIKSLTPRSTSMSSIVCLTPAMETVQEVVPEVKIDAAQVSTSQSFKYKENPTITMVLPKCGFESGSNITIIGRNLDSIYETIILFEPHEKDFKAVSTVCGPALSSEKMVCSTPPLTIMEDPEPGDLTFTMDGTQGLQKFPFLYCPDTEVIPFEQEDNVLRLQPGQDEVDLHHKKLNLVTDCMKVNMTIGGVDCNAKVLENEVTCRIPKNLTVPSDGLPVKICINGENGLCVDLGRVVIVSQGQPVIGIVLGAFMAMLVVAAFGFLVIHFRKKKRAEKAKKHLSLVSISNINRTVGPTNLSPVGDYRRDAPSTPNTGSSGIMLRSPLYTGSYDGSLVPLLAPDKISITSFRPELLEEVKDVLIPAEKLKVHRDRVIGKGHFGIVYHGYYMDPTYREIHCAVKSLNRITDVEEVEQFLKEGILMKGFHHSNVLSLLGILLPNEGLPLVVLPYMKHGDLRHFIRCEQRNPTVKDLIGFGLQVAQGMLYLVQKKFVHRDLAARNCMLDESYSVKVADFGMARDVFDKEYYSIQDHRKAKLPVKWMAIESLQTQKFTTKSDVWSFGVLMWELLTRGASPYPEVDPYDITHYLLKGRRLPQPQYCPDPLFTIMLQCWNPEPEQRPSFSELVYEVKEILSGLAGRITHYISLKVTYVNLDQPRPYPAEAESADEMDSTY</sequence>
<keyword evidence="7" id="KW-0832">Ubl conjugation</keyword>
<dbReference type="PROSITE" id="PS00107">
    <property type="entry name" value="PROTEIN_KINASE_ATP"/>
    <property type="match status" value="1"/>
</dbReference>
<keyword evidence="10" id="KW-0808">Transferase</keyword>
<dbReference type="InterPro" id="IPR031148">
    <property type="entry name" value="Plexin"/>
</dbReference>
<keyword evidence="24" id="KW-1185">Reference proteome</keyword>
<dbReference type="InterPro" id="IPR014756">
    <property type="entry name" value="Ig_E-set"/>
</dbReference>
<dbReference type="Pfam" id="PF07714">
    <property type="entry name" value="PK_Tyr_Ser-Thr"/>
    <property type="match status" value="1"/>
</dbReference>
<dbReference type="InterPro" id="IPR013783">
    <property type="entry name" value="Ig-like_fold"/>
</dbReference>
<keyword evidence="8 20" id="KW-1133">Transmembrane helix</keyword>
<keyword evidence="9 20" id="KW-0472">Membrane</keyword>
<dbReference type="InterPro" id="IPR016201">
    <property type="entry name" value="PSI"/>
</dbReference>
<comment type="caution">
    <text evidence="23">The sequence shown here is derived from an EMBL/GenBank/DDBJ whole genome shotgun (WGS) entry which is preliminary data.</text>
</comment>
<accession>A0ABR0YP71</accession>
<dbReference type="InterPro" id="IPR002909">
    <property type="entry name" value="IPT_dom"/>
</dbReference>